<dbReference type="OrthoDB" id="3169036at2759"/>
<dbReference type="PANTHER" id="PTHR22166:SF12">
    <property type="entry name" value="ENDOPLASMIC RETICULUM JUNCTION FORMATION PROTEIN LUNAPARK"/>
    <property type="match status" value="1"/>
</dbReference>
<gene>
    <name evidence="5" type="ORF">CINCED_3A007007</name>
</gene>
<dbReference type="PANTHER" id="PTHR22166">
    <property type="entry name" value="ENDOPLASMIC RETICULUM JUNCTION FORMATION PROTEIN LUNAPARK"/>
    <property type="match status" value="1"/>
</dbReference>
<reference evidence="5 6" key="1">
    <citation type="submission" date="2019-08" db="EMBL/GenBank/DDBJ databases">
        <authorList>
            <person name="Alioto T."/>
            <person name="Alioto T."/>
            <person name="Gomez Garrido J."/>
        </authorList>
    </citation>
    <scope>NUCLEOTIDE SEQUENCE [LARGE SCALE GENOMIC DNA]</scope>
</reference>
<dbReference type="EMBL" id="CABPRJ010000521">
    <property type="protein sequence ID" value="VVC30539.1"/>
    <property type="molecule type" value="Genomic_DNA"/>
</dbReference>
<keyword evidence="2" id="KW-1133">Transmembrane helix</keyword>
<keyword evidence="2" id="KW-0863">Zinc-finger</keyword>
<keyword evidence="2" id="KW-0479">Metal-binding</keyword>
<dbReference type="InterPro" id="IPR040115">
    <property type="entry name" value="Lnp"/>
</dbReference>
<organism evidence="5 6">
    <name type="scientific">Cinara cedri</name>
    <dbReference type="NCBI Taxonomy" id="506608"/>
    <lineage>
        <taxon>Eukaryota</taxon>
        <taxon>Metazoa</taxon>
        <taxon>Ecdysozoa</taxon>
        <taxon>Arthropoda</taxon>
        <taxon>Hexapoda</taxon>
        <taxon>Insecta</taxon>
        <taxon>Pterygota</taxon>
        <taxon>Neoptera</taxon>
        <taxon>Paraneoptera</taxon>
        <taxon>Hemiptera</taxon>
        <taxon>Sternorrhyncha</taxon>
        <taxon>Aphidomorpha</taxon>
        <taxon>Aphidoidea</taxon>
        <taxon>Aphididae</taxon>
        <taxon>Lachninae</taxon>
        <taxon>Cinara</taxon>
    </lineage>
</organism>
<dbReference type="GO" id="GO:0098826">
    <property type="term" value="C:endoplasmic reticulum tubular network membrane"/>
    <property type="evidence" value="ECO:0007669"/>
    <property type="project" value="UniProtKB-UniRule"/>
</dbReference>
<proteinExistence type="inferred from homology"/>
<sequence length="319" mass="36997">MGNILAQFKKNKDTKEVLRLLEDEMIYIENMISNTSPINYYKIIFHSVVLYGLISILYYLNIISNKVFQNNYVMAVLATYPLIAYCYYKFDVWYYNQKIVAYNKKLTELRREKKKILDVVMEKETFKEAKEILEKYAPHQLQSMTSQNFINQRTLSSTNNRPYLALPGRQIKREPNMGPPPTIISSAVKPNLALPRLLIPRYRTIFDRLADTILGDGPQNRFALICRACGSHNGMAQKEDFDYLTYRCAYCFQWNPSLKPRPQSAISYNNTIAQNDPNIQNSNASDPTIKKMEDVQPSCDLNSTKNYHLEGPIDNSEVH</sequence>
<evidence type="ECO:0000313" key="6">
    <source>
        <dbReference type="Proteomes" id="UP000325440"/>
    </source>
</evidence>
<comment type="function">
    <text evidence="2">Plays a role in determining ER morphology.</text>
</comment>
<comment type="similarity">
    <text evidence="1 2">Belongs to the lunapark family.</text>
</comment>
<feature type="transmembrane region" description="Helical" evidence="2">
    <location>
        <begin position="40"/>
        <end position="60"/>
    </location>
</feature>
<name>A0A5E4ME48_9HEMI</name>
<protein>
    <recommendedName>
        <fullName evidence="2">Endoplasmic reticulum junction formation protein lunapark</fullName>
    </recommendedName>
</protein>
<feature type="compositionally biased region" description="Polar residues" evidence="3">
    <location>
        <begin position="273"/>
        <end position="286"/>
    </location>
</feature>
<evidence type="ECO:0000256" key="2">
    <source>
        <dbReference type="RuleBase" id="RU367073"/>
    </source>
</evidence>
<keyword evidence="2" id="KW-0862">Zinc</keyword>
<evidence type="ECO:0000256" key="1">
    <source>
        <dbReference type="ARBA" id="ARBA00009940"/>
    </source>
</evidence>
<feature type="domain" description="Lunapark zinc ribbon" evidence="4">
    <location>
        <begin position="205"/>
        <end position="255"/>
    </location>
</feature>
<keyword evidence="2" id="KW-0472">Membrane</keyword>
<dbReference type="GO" id="GO:0071788">
    <property type="term" value="P:endoplasmic reticulum tubular network maintenance"/>
    <property type="evidence" value="ECO:0007669"/>
    <property type="project" value="UniProtKB-UniRule"/>
</dbReference>
<dbReference type="Proteomes" id="UP000325440">
    <property type="component" value="Unassembled WGS sequence"/>
</dbReference>
<keyword evidence="6" id="KW-1185">Reference proteome</keyword>
<comment type="domain">
    <text evidence="2">The C4-type zinc finger motif is necessary both for its ER three-way tubular junction localization and formation.</text>
</comment>
<accession>A0A5E4ME48</accession>
<dbReference type="GO" id="GO:0008270">
    <property type="term" value="F:zinc ion binding"/>
    <property type="evidence" value="ECO:0007669"/>
    <property type="project" value="UniProtKB-KW"/>
</dbReference>
<evidence type="ECO:0000259" key="4">
    <source>
        <dbReference type="Pfam" id="PF10058"/>
    </source>
</evidence>
<dbReference type="AlphaFoldDB" id="A0A5E4ME48"/>
<keyword evidence="2" id="KW-0812">Transmembrane</keyword>
<comment type="subcellular location">
    <subcellularLocation>
        <location evidence="2">Endoplasmic reticulum membrane</location>
        <topology evidence="2">Multi-pass membrane protein</topology>
    </subcellularLocation>
</comment>
<dbReference type="InterPro" id="IPR019273">
    <property type="entry name" value="Lunapark_Znf"/>
</dbReference>
<evidence type="ECO:0000313" key="5">
    <source>
        <dbReference type="EMBL" id="VVC30539.1"/>
    </source>
</evidence>
<dbReference type="Pfam" id="PF10058">
    <property type="entry name" value="Zn_ribbon_10"/>
    <property type="match status" value="1"/>
</dbReference>
<feature type="region of interest" description="Disordered" evidence="3">
    <location>
        <begin position="273"/>
        <end position="319"/>
    </location>
</feature>
<dbReference type="GO" id="GO:1903373">
    <property type="term" value="P:positive regulation of endoplasmic reticulum tubular network organization"/>
    <property type="evidence" value="ECO:0007669"/>
    <property type="project" value="UniProtKB-UniRule"/>
</dbReference>
<evidence type="ECO:0000256" key="3">
    <source>
        <dbReference type="SAM" id="MobiDB-lite"/>
    </source>
</evidence>
<feature type="transmembrane region" description="Helical" evidence="2">
    <location>
        <begin position="72"/>
        <end position="88"/>
    </location>
</feature>
<keyword evidence="2" id="KW-0256">Endoplasmic reticulum</keyword>